<dbReference type="PANTHER" id="PTHR10887">
    <property type="entry name" value="DNA2/NAM7 HELICASE FAMILY"/>
    <property type="match status" value="1"/>
</dbReference>
<feature type="domain" description="DNA2/NAM7 helicase-like C-terminal" evidence="4">
    <location>
        <begin position="1242"/>
        <end position="1445"/>
    </location>
</feature>
<organism evidence="5 6">
    <name type="scientific">Cladophialophora carrionii CBS 160.54</name>
    <dbReference type="NCBI Taxonomy" id="1279043"/>
    <lineage>
        <taxon>Eukaryota</taxon>
        <taxon>Fungi</taxon>
        <taxon>Dikarya</taxon>
        <taxon>Ascomycota</taxon>
        <taxon>Pezizomycotina</taxon>
        <taxon>Eurotiomycetes</taxon>
        <taxon>Chaetothyriomycetidae</taxon>
        <taxon>Chaetothyriales</taxon>
        <taxon>Herpotrichiellaceae</taxon>
        <taxon>Cladophialophora</taxon>
    </lineage>
</organism>
<dbReference type="GeneID" id="19984920"/>
<keyword evidence="1" id="KW-0547">Nucleotide-binding</keyword>
<gene>
    <name evidence="5" type="ORF">G647_06427</name>
</gene>
<evidence type="ECO:0008006" key="7">
    <source>
        <dbReference type="Google" id="ProtNLM"/>
    </source>
</evidence>
<proteinExistence type="predicted"/>
<dbReference type="InterPro" id="IPR041679">
    <property type="entry name" value="DNA2/NAM7-like_C"/>
</dbReference>
<dbReference type="Proteomes" id="UP000030678">
    <property type="component" value="Unassembled WGS sequence"/>
</dbReference>
<dbReference type="InterPro" id="IPR027417">
    <property type="entry name" value="P-loop_NTPase"/>
</dbReference>
<evidence type="ECO:0000259" key="4">
    <source>
        <dbReference type="Pfam" id="PF13087"/>
    </source>
</evidence>
<dbReference type="OrthoDB" id="4161790at2759"/>
<dbReference type="Pfam" id="PF13087">
    <property type="entry name" value="AAA_12"/>
    <property type="match status" value="1"/>
</dbReference>
<keyword evidence="1" id="KW-0347">Helicase</keyword>
<feature type="compositionally biased region" description="Basic and acidic residues" evidence="2">
    <location>
        <begin position="551"/>
        <end position="572"/>
    </location>
</feature>
<name>V9D7R9_9EURO</name>
<keyword evidence="1" id="KW-0378">Hydrolase</keyword>
<dbReference type="GO" id="GO:0004386">
    <property type="term" value="F:helicase activity"/>
    <property type="evidence" value="ECO:0007669"/>
    <property type="project" value="InterPro"/>
</dbReference>
<feature type="region of interest" description="Disordered" evidence="2">
    <location>
        <begin position="542"/>
        <end position="576"/>
    </location>
</feature>
<dbReference type="PANTHER" id="PTHR10887:SF495">
    <property type="entry name" value="HELICASE SENATAXIN ISOFORM X1-RELATED"/>
    <property type="match status" value="1"/>
</dbReference>
<evidence type="ECO:0000256" key="1">
    <source>
        <dbReference type="ARBA" id="ARBA00022806"/>
    </source>
</evidence>
<dbReference type="RefSeq" id="XP_008728970.1">
    <property type="nucleotide sequence ID" value="XM_008730748.1"/>
</dbReference>
<dbReference type="EMBL" id="KB822706">
    <property type="protein sequence ID" value="ETI22353.1"/>
    <property type="molecule type" value="Genomic_DNA"/>
</dbReference>
<reference evidence="5 6" key="1">
    <citation type="submission" date="2013-03" db="EMBL/GenBank/DDBJ databases">
        <title>The Genome Sequence of Cladophialophora carrionii CBS 160.54.</title>
        <authorList>
            <consortium name="The Broad Institute Genomics Platform"/>
            <person name="Cuomo C."/>
            <person name="de Hoog S."/>
            <person name="Gorbushina A."/>
            <person name="Walker B."/>
            <person name="Young S.K."/>
            <person name="Zeng Q."/>
            <person name="Gargeya S."/>
            <person name="Fitzgerald M."/>
            <person name="Haas B."/>
            <person name="Abouelleil A."/>
            <person name="Allen A.W."/>
            <person name="Alvarado L."/>
            <person name="Arachchi H.M."/>
            <person name="Berlin A.M."/>
            <person name="Chapman S.B."/>
            <person name="Gainer-Dewar J."/>
            <person name="Goldberg J."/>
            <person name="Griggs A."/>
            <person name="Gujja S."/>
            <person name="Hansen M."/>
            <person name="Howarth C."/>
            <person name="Imamovic A."/>
            <person name="Ireland A."/>
            <person name="Larimer J."/>
            <person name="McCowan C."/>
            <person name="Murphy C."/>
            <person name="Pearson M."/>
            <person name="Poon T.W."/>
            <person name="Priest M."/>
            <person name="Roberts A."/>
            <person name="Saif S."/>
            <person name="Shea T."/>
            <person name="Sisk P."/>
            <person name="Sykes S."/>
            <person name="Wortman J."/>
            <person name="Nusbaum C."/>
            <person name="Birren B."/>
        </authorList>
    </citation>
    <scope>NUCLEOTIDE SEQUENCE [LARGE SCALE GENOMIC DNA]</scope>
    <source>
        <strain evidence="5 6">CBS 160.54</strain>
    </source>
</reference>
<evidence type="ECO:0000256" key="2">
    <source>
        <dbReference type="SAM" id="MobiDB-lite"/>
    </source>
</evidence>
<accession>V9D7R9</accession>
<evidence type="ECO:0000313" key="5">
    <source>
        <dbReference type="EMBL" id="ETI22353.1"/>
    </source>
</evidence>
<dbReference type="CDD" id="cd18808">
    <property type="entry name" value="SF1_C_Upf1"/>
    <property type="match status" value="1"/>
</dbReference>
<dbReference type="HOGENOM" id="CLU_254543_0_0_1"/>
<dbReference type="VEuPathDB" id="FungiDB:G647_06427"/>
<dbReference type="Pfam" id="PF13086">
    <property type="entry name" value="AAA_11"/>
    <property type="match status" value="1"/>
</dbReference>
<dbReference type="InterPro" id="IPR045055">
    <property type="entry name" value="DNA2/NAM7-like"/>
</dbReference>
<dbReference type="InterPro" id="IPR047187">
    <property type="entry name" value="SF1_C_Upf1"/>
</dbReference>
<feature type="domain" description="DNA2/NAM7 helicase helicase" evidence="3">
    <location>
        <begin position="935"/>
        <end position="1221"/>
    </location>
</feature>
<protein>
    <recommendedName>
        <fullName evidence="7">AAA+ ATPase domain-containing protein</fullName>
    </recommendedName>
</protein>
<dbReference type="SUPFAM" id="SSF52540">
    <property type="entry name" value="P-loop containing nucleoside triphosphate hydrolases"/>
    <property type="match status" value="1"/>
</dbReference>
<feature type="region of interest" description="Disordered" evidence="2">
    <location>
        <begin position="608"/>
        <end position="631"/>
    </location>
</feature>
<dbReference type="InterPro" id="IPR041677">
    <property type="entry name" value="DNA2/NAM7_AAA_11"/>
</dbReference>
<evidence type="ECO:0000313" key="6">
    <source>
        <dbReference type="Proteomes" id="UP000030678"/>
    </source>
</evidence>
<sequence length="1627" mass="181180">MASNSDQKASEVADLEPIDEFVQAMEQLILEEDSTADPTSAEGACEMMAARYAVAQMYGPDLSVLKSFVGIPWLHHLHEDSTELGDDDLDTFFTGLPERERPRMESILGFAIDSDQWMDATIEELVSAVQEYLTMLEADESLIEDVLESENDNDDKKKKPKKRVIDTDAIAANVSQRQRVLANMYNEIMSAQDEKGRVAHFDEVFLKSALGVTYDATFFSYSKGEVLHEDPVQGYFSISIEPHSPNFTLFISNEKEVAALRRATSEGVVPDPKKEEPEGNKEKREWKNILGNAFARATQIKARIGYEALVLHKYVIIRDLDEFVSTNKTLAKHFSDAMKEHVRRLLSCKEACPVYYEVKFNLDAVAQDKLFLGRPEWANAFGDAFKDGMICCILDGSKEAVRRLHFVGELMDDQKAYGSRLQQLWLNDANTRRLVLRPDNVRTEPRSGQVSNATYKYQSQLPNYNWDEAAIKMAVSIGQERSTLQNQKTAFENESHTIILFKIPGTHEGHLLGFIDWPLNDSTLLTPDTQLRLTFVEHEKKVGATDAGQAPEKENEKGTTEGDSGTEKKHDAAALAHAAALSVNETTSGDDIVSQDAAAPDAVAEVVTPKPAPTPETAPATAPVSVDSPSGKTLVPARDEYKADFPYDGGILETDSGPLNAIFALVDSIGKQCSVDAPTPDELMDDVKDFIVDRKDLTIEVRANQLLQVLDTWYMGAHQKHAQLGILQMEDPEAETGEPNLVYTEHREALRVWVCYIDGQWRGLEPLTEEEHQAVRRDRDQDADAQFLVEQQEQEIADKTVFWRCRITPPVPNGPVNKIPVIVTRPWDKEKQAFDDRPLRIIDTDTAAEYDFRRLVHEAPSHQVKLQVIDSARQSKRNFTSLELLNFAPKDKPFTRHNEVARQLLTCNNLHEIKARDAFTSIRSEFPNPEAVMILNQEQKQAILAAAEAPGGTMIISGVPGAGKSHIAYQILKPFLMSADNHSILMTSNSNEAADNLVRGAWATYTKLVAEGKAPAGRRILRLYSNTSEKVIRTRHLKAQLGRDPESRPEVEEVEVEQLSNLDAVVRHLFDSTRKHKYDGIYDSRVQDIDFSLGQALLTETGIVHDPIFTPANAQDIYEDFRRRFNQYHGTKEMNKDQRKEHATQEREILKGILANAAVIVCTVYTAGSRIVTDAISSKLTGIIIDEAFHELTTNLLPVLSMRAPKVDFVAYLGDPNQLAPPALFSRKELPFASEHYLPLPSRLQKLGFPVSRLLEQSRMVPEIASLSNRLVYKGEMRNMLARCGLRTREAAREFRKWVPTNFSSNGKAKEKAKPSNVVWLDTIGKPTSTEKHGSSKINYYQAIAAANLVPKLLRLGKNTTVCLMTTHAPQRNLLLSAVASMELDPWVKGSGLDRLSVGTVDALIGKEYNYVVLSLLVDNGAGFLSDLRRLCVALTRARDGLIIFLSGKTVAKLDLRDGSYLKDLITFLQPYRVEDVHKSMPNCRWITPPSASVSSWTENDVIMAEASAEGGQDWETAPAEAAPITSGDDQGWGASTESTAVAVSAVVDAWETATAAVPAVADAWESSMEQNEILVAGDAWEAQSAPMIAYVDSPFEGQIEPNVFEFNPDFDDVEEDNLAYDGDGTW</sequence>
<keyword evidence="1" id="KW-0067">ATP-binding</keyword>
<dbReference type="Gene3D" id="3.40.50.300">
    <property type="entry name" value="P-loop containing nucleotide triphosphate hydrolases"/>
    <property type="match status" value="2"/>
</dbReference>
<evidence type="ECO:0000259" key="3">
    <source>
        <dbReference type="Pfam" id="PF13086"/>
    </source>
</evidence>